<accession>A0A0V1JNI2</accession>
<organism evidence="1 2">
    <name type="scientific">Trichinella pseudospiralis</name>
    <name type="common">Parasitic roundworm</name>
    <dbReference type="NCBI Taxonomy" id="6337"/>
    <lineage>
        <taxon>Eukaryota</taxon>
        <taxon>Metazoa</taxon>
        <taxon>Ecdysozoa</taxon>
        <taxon>Nematoda</taxon>
        <taxon>Enoplea</taxon>
        <taxon>Dorylaimia</taxon>
        <taxon>Trichinellida</taxon>
        <taxon>Trichinellidae</taxon>
        <taxon>Trichinella</taxon>
    </lineage>
</organism>
<evidence type="ECO:0000313" key="2">
    <source>
        <dbReference type="Proteomes" id="UP000054826"/>
    </source>
</evidence>
<reference evidence="1 2" key="1">
    <citation type="submission" date="2015-01" db="EMBL/GenBank/DDBJ databases">
        <title>Evolution of Trichinella species and genotypes.</title>
        <authorList>
            <person name="Korhonen P.K."/>
            <person name="Edoardo P."/>
            <person name="Giuseppe L.R."/>
            <person name="Gasser R.B."/>
        </authorList>
    </citation>
    <scope>NUCLEOTIDE SEQUENCE [LARGE SCALE GENOMIC DNA]</scope>
    <source>
        <strain evidence="1">ISS176</strain>
    </source>
</reference>
<comment type="caution">
    <text evidence="1">The sequence shown here is derived from an EMBL/GenBank/DDBJ whole genome shotgun (WGS) entry which is preliminary data.</text>
</comment>
<dbReference type="EMBL" id="JYDV01000071">
    <property type="protein sequence ID" value="KRZ36532.1"/>
    <property type="molecule type" value="Genomic_DNA"/>
</dbReference>
<dbReference type="Proteomes" id="UP000054826">
    <property type="component" value="Unassembled WGS sequence"/>
</dbReference>
<evidence type="ECO:0000313" key="1">
    <source>
        <dbReference type="EMBL" id="KRZ36532.1"/>
    </source>
</evidence>
<proteinExistence type="predicted"/>
<name>A0A0V1JNI2_TRIPS</name>
<dbReference type="AlphaFoldDB" id="A0A0V1JNI2"/>
<sequence>MAAMQSADCSWSHFERVSWNLVPADAVVSLISMTIYGKVSRLLCLHLLYQASTKSFLNGRRFYTAALVIVEVGTKSSLAVSQLSAASYAFAQTKYTTTIGKYHFYFEQPLQSEPLGHDFFFIYIIHAICMVHDASAWYMNEVHHDRTSSGSVTICGNVYLLCHFPGISSLDEDFLIDEVWKTSPTGRSDYANFLTAKGIAWG</sequence>
<protein>
    <submittedName>
        <fullName evidence="1">Uncharacterized protein</fullName>
    </submittedName>
</protein>
<gene>
    <name evidence="1" type="ORF">T4C_4151</name>
</gene>